<keyword evidence="1" id="KW-0472">Membrane</keyword>
<name>X1BEM3_9ZZZZ</name>
<keyword evidence="1" id="KW-1133">Transmembrane helix</keyword>
<proteinExistence type="predicted"/>
<evidence type="ECO:0000256" key="1">
    <source>
        <dbReference type="SAM" id="Phobius"/>
    </source>
</evidence>
<keyword evidence="1" id="KW-0812">Transmembrane</keyword>
<organism evidence="2">
    <name type="scientific">marine sediment metagenome</name>
    <dbReference type="NCBI Taxonomy" id="412755"/>
    <lineage>
        <taxon>unclassified sequences</taxon>
        <taxon>metagenomes</taxon>
        <taxon>ecological metagenomes</taxon>
    </lineage>
</organism>
<sequence>MQQVIVQIDWYTKFVLTLIAVLLAGTLVKVNIVSRPAGASSEQATIPVEIRAVNLHWTDFMPVKVINWPKE</sequence>
<comment type="caution">
    <text evidence="2">The sequence shown here is derived from an EMBL/GenBank/DDBJ whole genome shotgun (WGS) entry which is preliminary data.</text>
</comment>
<evidence type="ECO:0000313" key="2">
    <source>
        <dbReference type="EMBL" id="GAG82568.1"/>
    </source>
</evidence>
<dbReference type="AlphaFoldDB" id="X1BEM3"/>
<dbReference type="EMBL" id="BART01016505">
    <property type="protein sequence ID" value="GAG82568.1"/>
    <property type="molecule type" value="Genomic_DNA"/>
</dbReference>
<feature type="transmembrane region" description="Helical" evidence="1">
    <location>
        <begin position="14"/>
        <end position="32"/>
    </location>
</feature>
<accession>X1BEM3</accession>
<reference evidence="2" key="1">
    <citation type="journal article" date="2014" name="Front. Microbiol.">
        <title>High frequency of phylogenetically diverse reductive dehalogenase-homologous genes in deep subseafloor sedimentary metagenomes.</title>
        <authorList>
            <person name="Kawai M."/>
            <person name="Futagami T."/>
            <person name="Toyoda A."/>
            <person name="Takaki Y."/>
            <person name="Nishi S."/>
            <person name="Hori S."/>
            <person name="Arai W."/>
            <person name="Tsubouchi T."/>
            <person name="Morono Y."/>
            <person name="Uchiyama I."/>
            <person name="Ito T."/>
            <person name="Fujiyama A."/>
            <person name="Inagaki F."/>
            <person name="Takami H."/>
        </authorList>
    </citation>
    <scope>NUCLEOTIDE SEQUENCE</scope>
    <source>
        <strain evidence="2">Expedition CK06-06</strain>
    </source>
</reference>
<protein>
    <submittedName>
        <fullName evidence="2">Uncharacterized protein</fullName>
    </submittedName>
</protein>
<gene>
    <name evidence="2" type="ORF">S01H4_31722</name>
</gene>